<dbReference type="Proteomes" id="UP001151532">
    <property type="component" value="Chromosome 4"/>
</dbReference>
<organism evidence="1 2">
    <name type="scientific">Salix purpurea</name>
    <name type="common">Purple osier willow</name>
    <dbReference type="NCBI Taxonomy" id="77065"/>
    <lineage>
        <taxon>Eukaryota</taxon>
        <taxon>Viridiplantae</taxon>
        <taxon>Streptophyta</taxon>
        <taxon>Embryophyta</taxon>
        <taxon>Tracheophyta</taxon>
        <taxon>Spermatophyta</taxon>
        <taxon>Magnoliopsida</taxon>
        <taxon>eudicotyledons</taxon>
        <taxon>Gunneridae</taxon>
        <taxon>Pentapetalae</taxon>
        <taxon>rosids</taxon>
        <taxon>fabids</taxon>
        <taxon>Malpighiales</taxon>
        <taxon>Salicaceae</taxon>
        <taxon>Saliceae</taxon>
        <taxon>Salix</taxon>
    </lineage>
</organism>
<dbReference type="OrthoDB" id="10345910at2759"/>
<evidence type="ECO:0000313" key="2">
    <source>
        <dbReference type="Proteomes" id="UP001151532"/>
    </source>
</evidence>
<name>A0A9Q0WE08_SALPP</name>
<dbReference type="EMBL" id="JAPFFK010000004">
    <property type="protein sequence ID" value="KAJ6765542.1"/>
    <property type="molecule type" value="Genomic_DNA"/>
</dbReference>
<keyword evidence="2" id="KW-1185">Reference proteome</keyword>
<proteinExistence type="predicted"/>
<accession>A0A9Q0WE08</accession>
<reference evidence="1" key="2">
    <citation type="journal article" date="2023" name="Int. J. Mol. Sci.">
        <title>De Novo Assembly and Annotation of 11 Diverse Shrub Willow (Salix) Genomes Reveals Novel Gene Organization in Sex-Linked Regions.</title>
        <authorList>
            <person name="Hyden B."/>
            <person name="Feng K."/>
            <person name="Yates T.B."/>
            <person name="Jawdy S."/>
            <person name="Cereghino C."/>
            <person name="Smart L.B."/>
            <person name="Muchero W."/>
        </authorList>
    </citation>
    <scope>NUCLEOTIDE SEQUENCE</scope>
    <source>
        <tissue evidence="1">Shoot tip</tissue>
    </source>
</reference>
<protein>
    <submittedName>
        <fullName evidence="1">Uncharacterized protein</fullName>
    </submittedName>
</protein>
<comment type="caution">
    <text evidence="1">The sequence shown here is derived from an EMBL/GenBank/DDBJ whole genome shotgun (WGS) entry which is preliminary data.</text>
</comment>
<reference evidence="1" key="1">
    <citation type="submission" date="2022-11" db="EMBL/GenBank/DDBJ databases">
        <authorList>
            <person name="Hyden B.L."/>
            <person name="Feng K."/>
            <person name="Yates T."/>
            <person name="Jawdy S."/>
            <person name="Smart L.B."/>
            <person name="Muchero W."/>
        </authorList>
    </citation>
    <scope>NUCLEOTIDE SEQUENCE</scope>
    <source>
        <tissue evidence="1">Shoot tip</tissue>
    </source>
</reference>
<dbReference type="AlphaFoldDB" id="A0A9Q0WE08"/>
<gene>
    <name evidence="1" type="ORF">OIU79_021686</name>
</gene>
<sequence>MQSDIREQRNVLTMSFQCFAIYYLHIDTAFWGVKPRNCTAGTRLDFSLLSKLGFSRALNSSCSSSATEPGAFFKSLLALFCLL</sequence>
<evidence type="ECO:0000313" key="1">
    <source>
        <dbReference type="EMBL" id="KAJ6765542.1"/>
    </source>
</evidence>